<evidence type="ECO:0000313" key="1">
    <source>
        <dbReference type="Proteomes" id="UP000095286"/>
    </source>
</evidence>
<sequence>MLAKLAAEHYANKNVIREMQEKKKNEAIVSAHVFSDQMVHHLNARVSHAYLNQKKIDVETKKLVSKCIVAQRQAENWIKLTENFNNVLKKLGDVESWVSTIDNDLNIVRNTLKTVHEGKQPTQ</sequence>
<evidence type="ECO:0000313" key="2">
    <source>
        <dbReference type="WBParaSite" id="RSKR_0000725000.1"/>
    </source>
</evidence>
<reference evidence="2" key="1">
    <citation type="submission" date="2016-11" db="UniProtKB">
        <authorList>
            <consortium name="WormBaseParasite"/>
        </authorList>
    </citation>
    <scope>IDENTIFICATION</scope>
    <source>
        <strain evidence="2">KR3021</strain>
    </source>
</reference>
<accession>A0AC35U3Z1</accession>
<organism evidence="1 2">
    <name type="scientific">Rhabditophanes sp. KR3021</name>
    <dbReference type="NCBI Taxonomy" id="114890"/>
    <lineage>
        <taxon>Eukaryota</taxon>
        <taxon>Metazoa</taxon>
        <taxon>Ecdysozoa</taxon>
        <taxon>Nematoda</taxon>
        <taxon>Chromadorea</taxon>
        <taxon>Rhabditida</taxon>
        <taxon>Tylenchina</taxon>
        <taxon>Panagrolaimomorpha</taxon>
        <taxon>Strongyloidoidea</taxon>
        <taxon>Alloionematidae</taxon>
        <taxon>Rhabditophanes</taxon>
    </lineage>
</organism>
<protein>
    <submittedName>
        <fullName evidence="2">Biogenesis of lysosome-related organelles complex 1 subunit 1</fullName>
    </submittedName>
</protein>
<dbReference type="WBParaSite" id="RSKR_0000725000.1">
    <property type="protein sequence ID" value="RSKR_0000725000.1"/>
    <property type="gene ID" value="RSKR_0000725000"/>
</dbReference>
<proteinExistence type="predicted"/>
<name>A0AC35U3Z1_9BILA</name>
<dbReference type="Proteomes" id="UP000095286">
    <property type="component" value="Unplaced"/>
</dbReference>